<feature type="region of interest" description="Disordered" evidence="1">
    <location>
        <begin position="851"/>
        <end position="885"/>
    </location>
</feature>
<proteinExistence type="predicted"/>
<keyword evidence="2" id="KW-0378">Hydrolase</keyword>
<name>V8NVK6_OPHHA</name>
<feature type="compositionally biased region" description="Basic and acidic residues" evidence="1">
    <location>
        <begin position="245"/>
        <end position="282"/>
    </location>
</feature>
<feature type="compositionally biased region" description="Basic residues" evidence="1">
    <location>
        <begin position="298"/>
        <end position="307"/>
    </location>
</feature>
<dbReference type="GO" id="GO:0004386">
    <property type="term" value="F:helicase activity"/>
    <property type="evidence" value="ECO:0007669"/>
    <property type="project" value="UniProtKB-KW"/>
</dbReference>
<feature type="non-terminal residue" evidence="2">
    <location>
        <position position="1"/>
    </location>
</feature>
<feature type="region of interest" description="Disordered" evidence="1">
    <location>
        <begin position="79"/>
        <end position="101"/>
    </location>
</feature>
<sequence>MVISPSFQHRCNFERPLNEWLLFEDYLYSSWEQFCSSPSLEISTVFFTLTTVAPSPSSCDPNTCTWQLTHSYDDRTATGGQGIPLLQPSDEQKSMGKPDSLNNRVTRFTSHLITAARKDWLLPKAEQSNGVSLSAKELPSLAASAIWVHALTLDSLTSGKKRRKRFLFSVSFLEEKKQPHSQWTPASRLNESCVRELPRLNAWLPHPPSADPFGPPTGITGGLSLVGDDAPHEMRVGGLEVGHQLVEREGGRREGERKRREREGTEGGRREEGRKEKGGERRNRGREKRGRKEGERRRERRNRGRERRGKEDRGEMEGGREEGRREERWREGRKGDGGREGRKEGRKEGERRRRGTGTGREKCSLCFSLQAPINQYLAFTCMDFNSQNSPASTQSSDNPAVNKAPKPQLWALVRSEALTFALMGGGDCPQPQGSTPAPPQFLSQLTGEFWELKSTQAKSDLEPALLTPGVPISRSLSSWILCPSRRLRLGEEEKVDGGRPVQDYVSSAQAQGGPQQQKIRPTGPQHWKLVSKEPPSLTLNAGHSIIPERHSCRLSKRSSDGSFCSVSRSRPTGRCRRFQASHGIILSFRFPSQSHPPRCQPGEERGQELQGRLLEEGHHSLVERVLVLLQPPVDVVVHGASIVDQGKMRLRFPLGVAGFSKVGRFAQVVVVELGLEGHIAGFGEHAFFFQDGHDAQRLTPKDGPWWCRLLNTWNLTQAACNYFFGSINLLDRDSHDLDQGWSCDWVGVTNSMSLMLRDTLPASTRPSPPQWLELSSPQEKELAKQLAHRSTSLRTRSLGFPSRGKACGSARLATGTWRLSGLRWSSQFQAMMQSHWNEALRLFATNGASLQPSPKAPCQEDEADSKLEFLPPSDPHKKTLKREDSLHNTNVHCTYPAQGL</sequence>
<protein>
    <submittedName>
        <fullName evidence="2">DEAD-box ATP-dependent RNA helicase 42</fullName>
    </submittedName>
</protein>
<feature type="compositionally biased region" description="Basic and acidic residues" evidence="1">
    <location>
        <begin position="874"/>
        <end position="885"/>
    </location>
</feature>
<keyword evidence="2" id="KW-0067">ATP-binding</keyword>
<reference evidence="2 3" key="1">
    <citation type="journal article" date="2013" name="Proc. Natl. Acad. Sci. U.S.A.">
        <title>The king cobra genome reveals dynamic gene evolution and adaptation in the snake venom system.</title>
        <authorList>
            <person name="Vonk F.J."/>
            <person name="Casewell N.R."/>
            <person name="Henkel C.V."/>
            <person name="Heimberg A.M."/>
            <person name="Jansen H.J."/>
            <person name="McCleary R.J."/>
            <person name="Kerkkamp H.M."/>
            <person name="Vos R.A."/>
            <person name="Guerreiro I."/>
            <person name="Calvete J.J."/>
            <person name="Wuster W."/>
            <person name="Woods A.E."/>
            <person name="Logan J.M."/>
            <person name="Harrison R.A."/>
            <person name="Castoe T.A."/>
            <person name="de Koning A.P."/>
            <person name="Pollock D.D."/>
            <person name="Yandell M."/>
            <person name="Calderon D."/>
            <person name="Renjifo C."/>
            <person name="Currier R.B."/>
            <person name="Salgado D."/>
            <person name="Pla D."/>
            <person name="Sanz L."/>
            <person name="Hyder A.S."/>
            <person name="Ribeiro J.M."/>
            <person name="Arntzen J.W."/>
            <person name="van den Thillart G.E."/>
            <person name="Boetzer M."/>
            <person name="Pirovano W."/>
            <person name="Dirks R.P."/>
            <person name="Spaink H.P."/>
            <person name="Duboule D."/>
            <person name="McGlinn E."/>
            <person name="Kini R.M."/>
            <person name="Richardson M.K."/>
        </authorList>
    </citation>
    <scope>NUCLEOTIDE SEQUENCE</scope>
    <source>
        <tissue evidence="2">Blood</tissue>
    </source>
</reference>
<accession>V8NVK6</accession>
<keyword evidence="3" id="KW-1185">Reference proteome</keyword>
<dbReference type="EMBL" id="AZIM01001657">
    <property type="protein sequence ID" value="ETE66115.1"/>
    <property type="molecule type" value="Genomic_DNA"/>
</dbReference>
<evidence type="ECO:0000313" key="3">
    <source>
        <dbReference type="Proteomes" id="UP000018936"/>
    </source>
</evidence>
<evidence type="ECO:0000256" key="1">
    <source>
        <dbReference type="SAM" id="MobiDB-lite"/>
    </source>
</evidence>
<keyword evidence="2" id="KW-0547">Nucleotide-binding</keyword>
<organism evidence="2 3">
    <name type="scientific">Ophiophagus hannah</name>
    <name type="common">King cobra</name>
    <name type="synonym">Naja hannah</name>
    <dbReference type="NCBI Taxonomy" id="8665"/>
    <lineage>
        <taxon>Eukaryota</taxon>
        <taxon>Metazoa</taxon>
        <taxon>Chordata</taxon>
        <taxon>Craniata</taxon>
        <taxon>Vertebrata</taxon>
        <taxon>Euteleostomi</taxon>
        <taxon>Lepidosauria</taxon>
        <taxon>Squamata</taxon>
        <taxon>Bifurcata</taxon>
        <taxon>Unidentata</taxon>
        <taxon>Episquamata</taxon>
        <taxon>Toxicofera</taxon>
        <taxon>Serpentes</taxon>
        <taxon>Colubroidea</taxon>
        <taxon>Elapidae</taxon>
        <taxon>Elapinae</taxon>
        <taxon>Ophiophagus</taxon>
    </lineage>
</organism>
<feature type="compositionally biased region" description="Basic and acidic residues" evidence="1">
    <location>
        <begin position="308"/>
        <end position="351"/>
    </location>
</feature>
<evidence type="ECO:0000313" key="2">
    <source>
        <dbReference type="EMBL" id="ETE66115.1"/>
    </source>
</evidence>
<gene>
    <name evidence="2" type="primary">RH42</name>
    <name evidence="2" type="ORF">L345_08119</name>
</gene>
<dbReference type="Proteomes" id="UP000018936">
    <property type="component" value="Unassembled WGS sequence"/>
</dbReference>
<keyword evidence="2" id="KW-0347">Helicase</keyword>
<dbReference type="AlphaFoldDB" id="V8NVK6"/>
<comment type="caution">
    <text evidence="2">The sequence shown here is derived from an EMBL/GenBank/DDBJ whole genome shotgun (WGS) entry which is preliminary data.</text>
</comment>
<feature type="region of interest" description="Disordered" evidence="1">
    <location>
        <begin position="237"/>
        <end position="360"/>
    </location>
</feature>